<keyword evidence="1" id="KW-0812">Transmembrane</keyword>
<dbReference type="AlphaFoldDB" id="A0AAD7CXX2"/>
<name>A0AAD7CXX2_MYCRO</name>
<evidence type="ECO:0000313" key="2">
    <source>
        <dbReference type="EMBL" id="KAJ7669104.1"/>
    </source>
</evidence>
<feature type="transmembrane region" description="Helical" evidence="1">
    <location>
        <begin position="53"/>
        <end position="78"/>
    </location>
</feature>
<gene>
    <name evidence="2" type="ORF">B0H17DRAFT_1209754</name>
</gene>
<keyword evidence="1" id="KW-1133">Transmembrane helix</keyword>
<accession>A0AAD7CXX2</accession>
<feature type="transmembrane region" description="Helical" evidence="1">
    <location>
        <begin position="90"/>
        <end position="112"/>
    </location>
</feature>
<comment type="caution">
    <text evidence="2">The sequence shown here is derived from an EMBL/GenBank/DDBJ whole genome shotgun (WGS) entry which is preliminary data.</text>
</comment>
<reference evidence="2" key="1">
    <citation type="submission" date="2023-03" db="EMBL/GenBank/DDBJ databases">
        <title>Massive genome expansion in bonnet fungi (Mycena s.s.) driven by repeated elements and novel gene families across ecological guilds.</title>
        <authorList>
            <consortium name="Lawrence Berkeley National Laboratory"/>
            <person name="Harder C.B."/>
            <person name="Miyauchi S."/>
            <person name="Viragh M."/>
            <person name="Kuo A."/>
            <person name="Thoen E."/>
            <person name="Andreopoulos B."/>
            <person name="Lu D."/>
            <person name="Skrede I."/>
            <person name="Drula E."/>
            <person name="Henrissat B."/>
            <person name="Morin E."/>
            <person name="Kohler A."/>
            <person name="Barry K."/>
            <person name="LaButti K."/>
            <person name="Morin E."/>
            <person name="Salamov A."/>
            <person name="Lipzen A."/>
            <person name="Mereny Z."/>
            <person name="Hegedus B."/>
            <person name="Baldrian P."/>
            <person name="Stursova M."/>
            <person name="Weitz H."/>
            <person name="Taylor A."/>
            <person name="Grigoriev I.V."/>
            <person name="Nagy L.G."/>
            <person name="Martin F."/>
            <person name="Kauserud H."/>
        </authorList>
    </citation>
    <scope>NUCLEOTIDE SEQUENCE</scope>
    <source>
        <strain evidence="2">CBHHK067</strain>
    </source>
</reference>
<dbReference type="Proteomes" id="UP001221757">
    <property type="component" value="Unassembled WGS sequence"/>
</dbReference>
<evidence type="ECO:0000313" key="3">
    <source>
        <dbReference type="Proteomes" id="UP001221757"/>
    </source>
</evidence>
<keyword evidence="1" id="KW-0472">Membrane</keyword>
<organism evidence="2 3">
    <name type="scientific">Mycena rosella</name>
    <name type="common">Pink bonnet</name>
    <name type="synonym">Agaricus rosellus</name>
    <dbReference type="NCBI Taxonomy" id="1033263"/>
    <lineage>
        <taxon>Eukaryota</taxon>
        <taxon>Fungi</taxon>
        <taxon>Dikarya</taxon>
        <taxon>Basidiomycota</taxon>
        <taxon>Agaricomycotina</taxon>
        <taxon>Agaricomycetes</taxon>
        <taxon>Agaricomycetidae</taxon>
        <taxon>Agaricales</taxon>
        <taxon>Marasmiineae</taxon>
        <taxon>Mycenaceae</taxon>
        <taxon>Mycena</taxon>
    </lineage>
</organism>
<proteinExistence type="predicted"/>
<keyword evidence="3" id="KW-1185">Reference proteome</keyword>
<evidence type="ECO:0000256" key="1">
    <source>
        <dbReference type="SAM" id="Phobius"/>
    </source>
</evidence>
<protein>
    <submittedName>
        <fullName evidence="2">Uncharacterized protein</fullName>
    </submittedName>
</protein>
<dbReference type="EMBL" id="JARKIE010000189">
    <property type="protein sequence ID" value="KAJ7669104.1"/>
    <property type="molecule type" value="Genomic_DNA"/>
</dbReference>
<sequence length="121" mass="13571">MKIFTRQYPLMTVLLSFAWYSSESNVISAQEFSRISRADSPGRGFLFRLTKIGSRVAGGGGGLLIHLLFLLYVALCLQDHSDTSLGHSRFIRPVLVLHFLYMLILVLVNLVIELFGGRNVL</sequence>